<comment type="caution">
    <text evidence="17">The sequence shown here is derived from an EMBL/GenBank/DDBJ whole genome shotgun (WGS) entry which is preliminary data.</text>
</comment>
<dbReference type="EC" id="2.7.7.87" evidence="3 13"/>
<dbReference type="RefSeq" id="WP_126383777.1">
    <property type="nucleotide sequence ID" value="NZ_RXYK01000003.1"/>
</dbReference>
<evidence type="ECO:0000256" key="11">
    <source>
        <dbReference type="ARBA" id="ARBA00029774"/>
    </source>
</evidence>
<dbReference type="GO" id="GO:0006450">
    <property type="term" value="P:regulation of translational fidelity"/>
    <property type="evidence" value="ECO:0007669"/>
    <property type="project" value="TreeGrafter"/>
</dbReference>
<evidence type="ECO:0000256" key="3">
    <source>
        <dbReference type="ARBA" id="ARBA00012584"/>
    </source>
</evidence>
<evidence type="ECO:0000256" key="14">
    <source>
        <dbReference type="PIRSR" id="PIRSR004930-1"/>
    </source>
</evidence>
<feature type="binding site" evidence="14">
    <location>
        <position position="51"/>
    </location>
    <ligand>
        <name>ATP</name>
        <dbReference type="ChEBI" id="CHEBI:30616"/>
    </ligand>
</feature>
<dbReference type="GO" id="GO:0000049">
    <property type="term" value="F:tRNA binding"/>
    <property type="evidence" value="ECO:0007669"/>
    <property type="project" value="TreeGrafter"/>
</dbReference>
<keyword evidence="19" id="KW-1185">Reference proteome</keyword>
<keyword evidence="9 13" id="KW-0547">Nucleotide-binding</keyword>
<comment type="function">
    <text evidence="13">Required for the formation of a threonylcarbamoyl group on adenosine at position 37 (t(6)A37) in tRNAs that read codons beginning with adenine.</text>
</comment>
<dbReference type="PANTHER" id="PTHR17490">
    <property type="entry name" value="SUA5"/>
    <property type="match status" value="1"/>
</dbReference>
<dbReference type="InterPro" id="IPR017945">
    <property type="entry name" value="DHBP_synth_RibB-like_a/b_dom"/>
</dbReference>
<dbReference type="InterPro" id="IPR038385">
    <property type="entry name" value="Sua5/YwlC_C"/>
</dbReference>
<feature type="binding site" evidence="14">
    <location>
        <position position="144"/>
    </location>
    <ligand>
        <name>ATP</name>
        <dbReference type="ChEBI" id="CHEBI:30616"/>
    </ligand>
</feature>
<evidence type="ECO:0000256" key="2">
    <source>
        <dbReference type="ARBA" id="ARBA00007663"/>
    </source>
</evidence>
<feature type="binding site" evidence="14">
    <location>
        <position position="134"/>
    </location>
    <ligand>
        <name>L-threonine</name>
        <dbReference type="ChEBI" id="CHEBI:57926"/>
    </ligand>
</feature>
<dbReference type="Gene3D" id="3.40.50.11030">
    <property type="entry name" value="Threonylcarbamoyl-AMP synthase, C-terminal domain"/>
    <property type="match status" value="1"/>
</dbReference>
<dbReference type="PIRSF" id="PIRSF004930">
    <property type="entry name" value="Tln_factor_SUA5"/>
    <property type="match status" value="1"/>
</dbReference>
<dbReference type="SUPFAM" id="SSF55821">
    <property type="entry name" value="YrdC/RibB"/>
    <property type="match status" value="1"/>
</dbReference>
<dbReference type="GO" id="GO:0003725">
    <property type="term" value="F:double-stranded RNA binding"/>
    <property type="evidence" value="ECO:0007669"/>
    <property type="project" value="UniProtKB-UniRule"/>
</dbReference>
<dbReference type="GO" id="GO:0005524">
    <property type="term" value="F:ATP binding"/>
    <property type="evidence" value="ECO:0007669"/>
    <property type="project" value="UniProtKB-UniRule"/>
</dbReference>
<organism evidence="17 18">
    <name type="scientific">Chlorobium phaeovibrioides</name>
    <dbReference type="NCBI Taxonomy" id="1094"/>
    <lineage>
        <taxon>Bacteria</taxon>
        <taxon>Pseudomonadati</taxon>
        <taxon>Chlorobiota</taxon>
        <taxon>Chlorobiia</taxon>
        <taxon>Chlorobiales</taxon>
        <taxon>Chlorobiaceae</taxon>
        <taxon>Chlorobium/Pelodictyon group</taxon>
        <taxon>Chlorobium</taxon>
    </lineage>
</organism>
<feature type="binding site" evidence="14">
    <location>
        <position position="28"/>
    </location>
    <ligand>
        <name>L-threonine</name>
        <dbReference type="ChEBI" id="CHEBI:57926"/>
    </ligand>
</feature>
<evidence type="ECO:0000256" key="6">
    <source>
        <dbReference type="ARBA" id="ARBA00022679"/>
    </source>
</evidence>
<evidence type="ECO:0000256" key="5">
    <source>
        <dbReference type="ARBA" id="ARBA00022490"/>
    </source>
</evidence>
<name>A0A432AVY9_CHLPH</name>
<evidence type="ECO:0000256" key="4">
    <source>
        <dbReference type="ARBA" id="ARBA00015492"/>
    </source>
</evidence>
<evidence type="ECO:0000313" key="16">
    <source>
        <dbReference type="EMBL" id="MWV53672.1"/>
    </source>
</evidence>
<keyword evidence="8 13" id="KW-0548">Nucleotidyltransferase</keyword>
<feature type="binding site" evidence="14">
    <location>
        <position position="188"/>
    </location>
    <ligand>
        <name>ATP</name>
        <dbReference type="ChEBI" id="CHEBI:30616"/>
    </ligand>
</feature>
<evidence type="ECO:0000256" key="10">
    <source>
        <dbReference type="ARBA" id="ARBA00022840"/>
    </source>
</evidence>
<dbReference type="InterPro" id="IPR005145">
    <property type="entry name" value="Sua5_C"/>
</dbReference>
<dbReference type="InterPro" id="IPR050156">
    <property type="entry name" value="TC-AMP_synthase_SUA5"/>
</dbReference>
<feature type="binding site" evidence="14">
    <location>
        <position position="60"/>
    </location>
    <ligand>
        <name>L-threonine</name>
        <dbReference type="ChEBI" id="CHEBI:57926"/>
    </ligand>
</feature>
<dbReference type="Proteomes" id="UP000279908">
    <property type="component" value="Unassembled WGS sequence"/>
</dbReference>
<evidence type="ECO:0000313" key="17">
    <source>
        <dbReference type="EMBL" id="RTY39123.1"/>
    </source>
</evidence>
<sequence>METLITSSPLEAAAILNEGKTVAFPTETVYGLGAAIDSPEALAEVFRAKGRPGDNPLIVHIGTPEELPRVASKLSPEAGLLVTRFFPGPLTLVLPKSSEVPYAVTAGLDTVGVRCPAHPAAHEFLKCCHSPVAAPSANRSGRPSATSWEAVHNDLDGKIAAILRGNTSRIGLESTIVDCTGPRPLMLRAGAVTLEELQAIIPSITPAGETQKNEAPKSPGLKYPHYAPRARVVTHERGESPAAIPSASAWIGLGTPPVGIALAKLCTTHEEYARELFSFFRHCDREAIQTIYCELPPEKGLGWAIRDRLNRAAGNH</sequence>
<feature type="binding site" evidence="14">
    <location>
        <position position="110"/>
    </location>
    <ligand>
        <name>ATP</name>
        <dbReference type="ChEBI" id="CHEBI:30616"/>
    </ligand>
</feature>
<feature type="binding site" evidence="14">
    <location>
        <position position="55"/>
    </location>
    <ligand>
        <name>ATP</name>
        <dbReference type="ChEBI" id="CHEBI:30616"/>
    </ligand>
</feature>
<dbReference type="NCBIfam" id="TIGR00057">
    <property type="entry name" value="L-threonylcarbamoyladenylate synthase"/>
    <property type="match status" value="1"/>
</dbReference>
<evidence type="ECO:0000256" key="8">
    <source>
        <dbReference type="ARBA" id="ARBA00022695"/>
    </source>
</evidence>
<keyword evidence="10 13" id="KW-0067">ATP-binding</keyword>
<dbReference type="PROSITE" id="PS51163">
    <property type="entry name" value="YRDC"/>
    <property type="match status" value="1"/>
</dbReference>
<evidence type="ECO:0000313" key="19">
    <source>
        <dbReference type="Proteomes" id="UP000489351"/>
    </source>
</evidence>
<dbReference type="Gene3D" id="3.90.870.10">
    <property type="entry name" value="DHBP synthase"/>
    <property type="match status" value="1"/>
</dbReference>
<dbReference type="GO" id="GO:0061710">
    <property type="term" value="F:L-threonylcarbamoyladenylate synthase"/>
    <property type="evidence" value="ECO:0007669"/>
    <property type="project" value="UniProtKB-EC"/>
</dbReference>
<comment type="catalytic activity">
    <reaction evidence="12 13">
        <text>L-threonine + hydrogencarbonate + ATP = L-threonylcarbamoyladenylate + diphosphate + H2O</text>
        <dbReference type="Rhea" id="RHEA:36407"/>
        <dbReference type="ChEBI" id="CHEBI:15377"/>
        <dbReference type="ChEBI" id="CHEBI:17544"/>
        <dbReference type="ChEBI" id="CHEBI:30616"/>
        <dbReference type="ChEBI" id="CHEBI:33019"/>
        <dbReference type="ChEBI" id="CHEBI:57926"/>
        <dbReference type="ChEBI" id="CHEBI:73682"/>
        <dbReference type="EC" id="2.7.7.87"/>
    </reaction>
</comment>
<feature type="binding site" evidence="14">
    <location>
        <position position="136"/>
    </location>
    <ligand>
        <name>ATP</name>
        <dbReference type="ChEBI" id="CHEBI:30616"/>
    </ligand>
</feature>
<protein>
    <recommendedName>
        <fullName evidence="4 13">Threonylcarbamoyl-AMP synthase</fullName>
        <shortName evidence="13">TC-AMP synthase</shortName>
        <ecNumber evidence="3 13">2.7.7.87</ecNumber>
    </recommendedName>
    <alternativeName>
        <fullName evidence="11 13">L-threonylcarbamoyladenylate synthase</fullName>
    </alternativeName>
</protein>
<gene>
    <name evidence="17" type="ORF">EKD02_03250</name>
    <name evidence="16" type="ORF">GJ685_01165</name>
</gene>
<dbReference type="GO" id="GO:0008033">
    <property type="term" value="P:tRNA processing"/>
    <property type="evidence" value="ECO:0007669"/>
    <property type="project" value="UniProtKB-KW"/>
</dbReference>
<comment type="subcellular location">
    <subcellularLocation>
        <location evidence="1 13">Cytoplasm</location>
    </subcellularLocation>
</comment>
<reference evidence="17 18" key="1">
    <citation type="submission" date="2018-12" db="EMBL/GenBank/DDBJ databases">
        <authorList>
            <person name="Lunina O.N."/>
            <person name="Grouzdev D.S."/>
            <person name="Gorlenko V.M."/>
            <person name="Savvichev A.S."/>
        </authorList>
    </citation>
    <scope>NUCLEOTIDE SEQUENCE [LARGE SCALE GENOMIC DNA]</scope>
    <source>
        <strain evidence="17 18">BrKhr-17</strain>
    </source>
</reference>
<dbReference type="GO" id="GO:0005737">
    <property type="term" value="C:cytoplasm"/>
    <property type="evidence" value="ECO:0007669"/>
    <property type="project" value="UniProtKB-SubCell"/>
</dbReference>
<dbReference type="EMBL" id="RXYK01000003">
    <property type="protein sequence ID" value="RTY39123.1"/>
    <property type="molecule type" value="Genomic_DNA"/>
</dbReference>
<dbReference type="InterPro" id="IPR010923">
    <property type="entry name" value="T(6)A37_SUA5"/>
</dbReference>
<proteinExistence type="inferred from homology"/>
<dbReference type="Pfam" id="PF03481">
    <property type="entry name" value="Sua5_C"/>
    <property type="match status" value="1"/>
</dbReference>
<feature type="binding site" evidence="14">
    <location>
        <position position="174"/>
    </location>
    <ligand>
        <name>L-threonine</name>
        <dbReference type="ChEBI" id="CHEBI:57926"/>
    </ligand>
</feature>
<evidence type="ECO:0000256" key="1">
    <source>
        <dbReference type="ARBA" id="ARBA00004496"/>
    </source>
</evidence>
<keyword evidence="7 13" id="KW-0819">tRNA processing</keyword>
<evidence type="ECO:0000259" key="15">
    <source>
        <dbReference type="PROSITE" id="PS51163"/>
    </source>
</evidence>
<accession>A0A432AVY9</accession>
<comment type="similarity">
    <text evidence="2 13">Belongs to the SUA5 family.</text>
</comment>
<feature type="domain" description="YrdC-like" evidence="15">
    <location>
        <begin position="6"/>
        <end position="192"/>
    </location>
</feature>
<keyword evidence="6 13" id="KW-0808">Transferase</keyword>
<evidence type="ECO:0000256" key="9">
    <source>
        <dbReference type="ARBA" id="ARBA00022741"/>
    </source>
</evidence>
<dbReference type="AlphaFoldDB" id="A0A432AVY9"/>
<evidence type="ECO:0000256" key="12">
    <source>
        <dbReference type="ARBA" id="ARBA00048366"/>
    </source>
</evidence>
<evidence type="ECO:0000256" key="13">
    <source>
        <dbReference type="PIRNR" id="PIRNR004930"/>
    </source>
</evidence>
<dbReference type="Proteomes" id="UP000489351">
    <property type="component" value="Unassembled WGS sequence"/>
</dbReference>
<dbReference type="InterPro" id="IPR006070">
    <property type="entry name" value="Sua5-like_dom"/>
</dbReference>
<evidence type="ECO:0000256" key="7">
    <source>
        <dbReference type="ARBA" id="ARBA00022694"/>
    </source>
</evidence>
<feature type="binding site" evidence="14">
    <location>
        <position position="114"/>
    </location>
    <ligand>
        <name>L-threonine</name>
        <dbReference type="ChEBI" id="CHEBI:57926"/>
    </ligand>
</feature>
<feature type="binding site" evidence="14">
    <location>
        <position position="226"/>
    </location>
    <ligand>
        <name>ATP</name>
        <dbReference type="ChEBI" id="CHEBI:30616"/>
    </ligand>
</feature>
<dbReference type="PANTHER" id="PTHR17490:SF16">
    <property type="entry name" value="THREONYLCARBAMOYL-AMP SYNTHASE"/>
    <property type="match status" value="1"/>
</dbReference>
<reference evidence="16 19" key="2">
    <citation type="submission" date="2019-11" db="EMBL/GenBank/DDBJ databases">
        <title>Green- and brown-colored morphotypes of Chlorobia in the stratified aquatic ecosystems of Kandalaksha Gulf (White Sea): A model for study of the accessory genome evolution.</title>
        <authorList>
            <person name="Grouzdev D.S."/>
        </authorList>
    </citation>
    <scope>NUCLEOTIDE SEQUENCE [LARGE SCALE GENOMIC DNA]</scope>
    <source>
        <strain evidence="16 19">ZM</strain>
    </source>
</reference>
<dbReference type="EMBL" id="WUBZ01000002">
    <property type="protein sequence ID" value="MWV53672.1"/>
    <property type="molecule type" value="Genomic_DNA"/>
</dbReference>
<dbReference type="Pfam" id="PF01300">
    <property type="entry name" value="Sua5_yciO_yrdC"/>
    <property type="match status" value="1"/>
</dbReference>
<keyword evidence="5 13" id="KW-0963">Cytoplasm</keyword>
<evidence type="ECO:0000313" key="18">
    <source>
        <dbReference type="Proteomes" id="UP000279908"/>
    </source>
</evidence>